<evidence type="ECO:0008006" key="2">
    <source>
        <dbReference type="Google" id="ProtNLM"/>
    </source>
</evidence>
<accession>A0AB39RA72</accession>
<dbReference type="AlphaFoldDB" id="A0AB39RA72"/>
<name>A0AB39RA72_9ACTN</name>
<proteinExistence type="predicted"/>
<organism evidence="1">
    <name type="scientific">Streptomyces sp. R41</name>
    <dbReference type="NCBI Taxonomy" id="3238632"/>
    <lineage>
        <taxon>Bacteria</taxon>
        <taxon>Bacillati</taxon>
        <taxon>Actinomycetota</taxon>
        <taxon>Actinomycetes</taxon>
        <taxon>Kitasatosporales</taxon>
        <taxon>Streptomycetaceae</taxon>
        <taxon>Streptomyces</taxon>
    </lineage>
</organism>
<protein>
    <recommendedName>
        <fullName evidence="2">DUF402 domain-containing protein</fullName>
    </recommendedName>
</protein>
<reference evidence="1" key="1">
    <citation type="submission" date="2024-07" db="EMBL/GenBank/DDBJ databases">
        <authorList>
            <person name="Yu S.T."/>
        </authorList>
    </citation>
    <scope>NUCLEOTIDE SEQUENCE</scope>
    <source>
        <strain evidence="1">R41</strain>
    </source>
</reference>
<sequence length="158" mass="18044">MIEFRGRLEERPDPVGWEHRRDCASATRGELLWYFFPGDVSIRVDSNCWETNLGWVPLLHFSLSLADIYTTLGVAGDTDAKYYFTESDAEIRFHRSGEMVTISPSFGDFQGSCRLSEFRQAIGRFLYDVIEDIGARFSSVLETPLAAEISEKAEFLLR</sequence>
<gene>
    <name evidence="1" type="ORF">AB5J53_05585</name>
</gene>
<dbReference type="EMBL" id="CP163443">
    <property type="protein sequence ID" value="XDQ51157.1"/>
    <property type="molecule type" value="Genomic_DNA"/>
</dbReference>
<evidence type="ECO:0000313" key="1">
    <source>
        <dbReference type="EMBL" id="XDQ51157.1"/>
    </source>
</evidence>
<dbReference type="RefSeq" id="WP_369244492.1">
    <property type="nucleotide sequence ID" value="NZ_CP163443.1"/>
</dbReference>